<keyword evidence="3" id="KW-1185">Reference proteome</keyword>
<gene>
    <name evidence="2" type="ORF">H0G86_005748</name>
</gene>
<sequence>MESKVEAASYEADQGKHQMCDENDHLPTFWSGISVGICILLQIIHVLMRLLLELVQGVGKRGMW</sequence>
<feature type="transmembrane region" description="Helical" evidence="1">
    <location>
        <begin position="29"/>
        <end position="52"/>
    </location>
</feature>
<proteinExistence type="predicted"/>
<evidence type="ECO:0000313" key="3">
    <source>
        <dbReference type="Proteomes" id="UP000826661"/>
    </source>
</evidence>
<organism evidence="2 3">
    <name type="scientific">Trichoderma simmonsii</name>
    <dbReference type="NCBI Taxonomy" id="1491479"/>
    <lineage>
        <taxon>Eukaryota</taxon>
        <taxon>Fungi</taxon>
        <taxon>Dikarya</taxon>
        <taxon>Ascomycota</taxon>
        <taxon>Pezizomycotina</taxon>
        <taxon>Sordariomycetes</taxon>
        <taxon>Hypocreomycetidae</taxon>
        <taxon>Hypocreales</taxon>
        <taxon>Hypocreaceae</taxon>
        <taxon>Trichoderma</taxon>
    </lineage>
</organism>
<dbReference type="EMBL" id="CP075866">
    <property type="protein sequence ID" value="QYS98571.1"/>
    <property type="molecule type" value="Genomic_DNA"/>
</dbReference>
<keyword evidence="1" id="KW-0812">Transmembrane</keyword>
<keyword evidence="1" id="KW-1133">Transmembrane helix</keyword>
<name>A0A8G0LA60_9HYPO</name>
<keyword evidence="1" id="KW-0472">Membrane</keyword>
<accession>A0A8G0LA60</accession>
<dbReference type="AlphaFoldDB" id="A0A8G0LA60"/>
<reference evidence="2 3" key="1">
    <citation type="journal article" date="2021" name="BMC Genomics">
        <title>Telomere-to-telomere genome assembly of asparaginase-producing Trichoderma simmonsii.</title>
        <authorList>
            <person name="Chung D."/>
            <person name="Kwon Y.M."/>
            <person name="Yang Y."/>
        </authorList>
    </citation>
    <scope>NUCLEOTIDE SEQUENCE [LARGE SCALE GENOMIC DNA]</scope>
    <source>
        <strain evidence="2 3">GH-Sj1</strain>
    </source>
</reference>
<evidence type="ECO:0000256" key="1">
    <source>
        <dbReference type="SAM" id="Phobius"/>
    </source>
</evidence>
<dbReference type="Proteomes" id="UP000826661">
    <property type="component" value="Chromosome III"/>
</dbReference>
<evidence type="ECO:0000313" key="2">
    <source>
        <dbReference type="EMBL" id="QYS98571.1"/>
    </source>
</evidence>
<protein>
    <submittedName>
        <fullName evidence="2">Uncharacterized protein</fullName>
    </submittedName>
</protein>